<dbReference type="PROSITE" id="PS50097">
    <property type="entry name" value="BTB"/>
    <property type="match status" value="1"/>
</dbReference>
<evidence type="ECO:0000313" key="2">
    <source>
        <dbReference type="EMBL" id="RIA94676.1"/>
    </source>
</evidence>
<dbReference type="CDD" id="cd18186">
    <property type="entry name" value="BTB_POZ_ZBTB_KLHL-like"/>
    <property type="match status" value="1"/>
</dbReference>
<name>A0A397TCJ3_9GLOM</name>
<dbReference type="InterPro" id="IPR011333">
    <property type="entry name" value="SKP1/BTB/POZ_sf"/>
</dbReference>
<dbReference type="AlphaFoldDB" id="A0A397TCJ3"/>
<accession>A0A397TCJ3</accession>
<dbReference type="SMART" id="SM00225">
    <property type="entry name" value="BTB"/>
    <property type="match status" value="1"/>
</dbReference>
<evidence type="ECO:0000313" key="3">
    <source>
        <dbReference type="Proteomes" id="UP000265703"/>
    </source>
</evidence>
<proteinExistence type="predicted"/>
<feature type="domain" description="BTB" evidence="1">
    <location>
        <begin position="27"/>
        <end position="100"/>
    </location>
</feature>
<gene>
    <name evidence="2" type="ORF">C1645_803453</name>
</gene>
<keyword evidence="3" id="KW-1185">Reference proteome</keyword>
<dbReference type="OrthoDB" id="1022638at2759"/>
<dbReference type="Proteomes" id="UP000265703">
    <property type="component" value="Unassembled WGS sequence"/>
</dbReference>
<dbReference type="PANTHER" id="PTHR45774:SF3">
    <property type="entry name" value="BTB (POZ) DOMAIN-CONTAINING 2B-RELATED"/>
    <property type="match status" value="1"/>
</dbReference>
<dbReference type="Gene3D" id="3.30.710.10">
    <property type="entry name" value="Potassium Channel Kv1.1, Chain A"/>
    <property type="match status" value="1"/>
</dbReference>
<protein>
    <recommendedName>
        <fullName evidence="1">BTB domain-containing protein</fullName>
    </recommendedName>
</protein>
<evidence type="ECO:0000259" key="1">
    <source>
        <dbReference type="PROSITE" id="PS50097"/>
    </source>
</evidence>
<dbReference type="InterPro" id="IPR000210">
    <property type="entry name" value="BTB/POZ_dom"/>
</dbReference>
<organism evidence="2 3">
    <name type="scientific">Glomus cerebriforme</name>
    <dbReference type="NCBI Taxonomy" id="658196"/>
    <lineage>
        <taxon>Eukaryota</taxon>
        <taxon>Fungi</taxon>
        <taxon>Fungi incertae sedis</taxon>
        <taxon>Mucoromycota</taxon>
        <taxon>Glomeromycotina</taxon>
        <taxon>Glomeromycetes</taxon>
        <taxon>Glomerales</taxon>
        <taxon>Glomeraceae</taxon>
        <taxon>Glomus</taxon>
    </lineage>
</organism>
<dbReference type="PANTHER" id="PTHR45774">
    <property type="entry name" value="BTB/POZ DOMAIN-CONTAINING"/>
    <property type="match status" value="1"/>
</dbReference>
<dbReference type="SUPFAM" id="SSF54695">
    <property type="entry name" value="POZ domain"/>
    <property type="match status" value="1"/>
</dbReference>
<dbReference type="EMBL" id="QKYT01000076">
    <property type="protein sequence ID" value="RIA94676.1"/>
    <property type="molecule type" value="Genomic_DNA"/>
</dbReference>
<dbReference type="STRING" id="658196.A0A397TCJ3"/>
<sequence length="510" mass="59991">MTSKVLAYRELLANDLNKLLTEDDDNYDVVMSVGQDDDIETFKIHSSILSVRTPYFKKAFSDCWKKTDGKKIILDKPNISPKIFKVILRYLYVGILDLSELTASDILDLLIALDELCINNIIDDIQEYLLTIDPDWIEKNFVYFHQIVFQHDEAFTKLKTYWDNIVCKEPEHLFYAEDFPDFEETSLIEILKLDELGIQEVDIWKNVIKWGIAKYPTDFPPSVSDWTDENFDFLKETLKNLIPLIRFYVIKPVDFYQYVKPYAKLLETNHYDDILQHHLNVEGWKPSFTRVLPERIIPHRPIESEIINKLQGAIISSWINKLEPKLGFFATIRSRKGKINDFYEDVESYMYKPSQNPYDFLKNNNNNNNNKFLIIYKCSNSNKIIGEYKEIDTIKLAHNSLKYGPNKNSFLFSLESNSIANPIISRLKLSHIIHDHDNPVNYDRVKFIKYDSNKKKIRLSSKNIFDIRHFNIFNNSNNSKYIKIDKVETIQIIERNNSEKTAETAMEIDP</sequence>
<dbReference type="Pfam" id="PF00651">
    <property type="entry name" value="BTB"/>
    <property type="match status" value="1"/>
</dbReference>
<comment type="caution">
    <text evidence="2">The sequence shown here is derived from an EMBL/GenBank/DDBJ whole genome shotgun (WGS) entry which is preliminary data.</text>
</comment>
<dbReference type="Gene3D" id="1.25.40.420">
    <property type="match status" value="1"/>
</dbReference>
<reference evidence="2 3" key="1">
    <citation type="submission" date="2018-06" db="EMBL/GenBank/DDBJ databases">
        <title>Comparative genomics reveals the genomic features of Rhizophagus irregularis, R. cerebriforme, R. diaphanum and Gigaspora rosea, and their symbiotic lifestyle signature.</title>
        <authorList>
            <person name="Morin E."/>
            <person name="San Clemente H."/>
            <person name="Chen E.C.H."/>
            <person name="De La Providencia I."/>
            <person name="Hainaut M."/>
            <person name="Kuo A."/>
            <person name="Kohler A."/>
            <person name="Murat C."/>
            <person name="Tang N."/>
            <person name="Roy S."/>
            <person name="Loubradou J."/>
            <person name="Henrissat B."/>
            <person name="Grigoriev I.V."/>
            <person name="Corradi N."/>
            <person name="Roux C."/>
            <person name="Martin F.M."/>
        </authorList>
    </citation>
    <scope>NUCLEOTIDE SEQUENCE [LARGE SCALE GENOMIC DNA]</scope>
    <source>
        <strain evidence="2 3">DAOM 227022</strain>
    </source>
</reference>